<sequence>MRRNCHLELRLVPPQSPFIFSDHHHCLRQEDHSDEINTVSGDLKEKQNQQLTIFYDGKVSVCDVTELQAMTIIKIASEEMDDKWRRRGGCSESEPCSPLISPLTYSQGGLSMKRSLQRFLQKRKHRIQSTSPYHT</sequence>
<evidence type="ECO:0000313" key="1">
    <source>
        <dbReference type="EMBL" id="KAI3741573.1"/>
    </source>
</evidence>
<reference evidence="1 2" key="2">
    <citation type="journal article" date="2022" name="Mol. Ecol. Resour.">
        <title>The genomes of chicory, endive, great burdock and yacon provide insights into Asteraceae paleo-polyploidization history and plant inulin production.</title>
        <authorList>
            <person name="Fan W."/>
            <person name="Wang S."/>
            <person name="Wang H."/>
            <person name="Wang A."/>
            <person name="Jiang F."/>
            <person name="Liu H."/>
            <person name="Zhao H."/>
            <person name="Xu D."/>
            <person name="Zhang Y."/>
        </authorList>
    </citation>
    <scope>NUCLEOTIDE SEQUENCE [LARGE SCALE GENOMIC DNA]</scope>
    <source>
        <strain evidence="2">cv. Yunnan</strain>
        <tissue evidence="1">Leaves</tissue>
    </source>
</reference>
<protein>
    <submittedName>
        <fullName evidence="1">Uncharacterized protein</fullName>
    </submittedName>
</protein>
<dbReference type="EMBL" id="CM042037">
    <property type="protein sequence ID" value="KAI3741573.1"/>
    <property type="molecule type" value="Genomic_DNA"/>
</dbReference>
<dbReference type="Proteomes" id="UP001056120">
    <property type="component" value="Linkage Group LG20"/>
</dbReference>
<gene>
    <name evidence="1" type="ORF">L1987_59247</name>
</gene>
<keyword evidence="2" id="KW-1185">Reference proteome</keyword>
<organism evidence="1 2">
    <name type="scientific">Smallanthus sonchifolius</name>
    <dbReference type="NCBI Taxonomy" id="185202"/>
    <lineage>
        <taxon>Eukaryota</taxon>
        <taxon>Viridiplantae</taxon>
        <taxon>Streptophyta</taxon>
        <taxon>Embryophyta</taxon>
        <taxon>Tracheophyta</taxon>
        <taxon>Spermatophyta</taxon>
        <taxon>Magnoliopsida</taxon>
        <taxon>eudicotyledons</taxon>
        <taxon>Gunneridae</taxon>
        <taxon>Pentapetalae</taxon>
        <taxon>asterids</taxon>
        <taxon>campanulids</taxon>
        <taxon>Asterales</taxon>
        <taxon>Asteraceae</taxon>
        <taxon>Asteroideae</taxon>
        <taxon>Heliantheae alliance</taxon>
        <taxon>Millerieae</taxon>
        <taxon>Smallanthus</taxon>
    </lineage>
</organism>
<reference evidence="2" key="1">
    <citation type="journal article" date="2022" name="Mol. Ecol. Resour.">
        <title>The genomes of chicory, endive, great burdock and yacon provide insights into Asteraceae palaeo-polyploidization history and plant inulin production.</title>
        <authorList>
            <person name="Fan W."/>
            <person name="Wang S."/>
            <person name="Wang H."/>
            <person name="Wang A."/>
            <person name="Jiang F."/>
            <person name="Liu H."/>
            <person name="Zhao H."/>
            <person name="Xu D."/>
            <person name="Zhang Y."/>
        </authorList>
    </citation>
    <scope>NUCLEOTIDE SEQUENCE [LARGE SCALE GENOMIC DNA]</scope>
    <source>
        <strain evidence="2">cv. Yunnan</strain>
    </source>
</reference>
<accession>A0ACB9D598</accession>
<name>A0ACB9D598_9ASTR</name>
<evidence type="ECO:0000313" key="2">
    <source>
        <dbReference type="Proteomes" id="UP001056120"/>
    </source>
</evidence>
<comment type="caution">
    <text evidence="1">The sequence shown here is derived from an EMBL/GenBank/DDBJ whole genome shotgun (WGS) entry which is preliminary data.</text>
</comment>
<proteinExistence type="predicted"/>